<dbReference type="KEGG" id="poc:NCTC13071_02766"/>
<proteinExistence type="predicted"/>
<evidence type="ECO:0000313" key="1">
    <source>
        <dbReference type="EMBL" id="VEH16726.1"/>
    </source>
</evidence>
<dbReference type="EMBL" id="LR134384">
    <property type="protein sequence ID" value="VEH16726.1"/>
    <property type="molecule type" value="Genomic_DNA"/>
</dbReference>
<sequence length="35" mass="4265">MIYENFQLFSNFSLKTFGSGVFLYYLCKRFQEEIT</sequence>
<reference evidence="1 2" key="1">
    <citation type="submission" date="2018-12" db="EMBL/GenBank/DDBJ databases">
        <authorList>
            <consortium name="Pathogen Informatics"/>
        </authorList>
    </citation>
    <scope>NUCLEOTIDE SEQUENCE [LARGE SCALE GENOMIC DNA]</scope>
    <source>
        <strain evidence="1 2">NCTC13071</strain>
    </source>
</reference>
<name>A0A3S4X404_9BACT</name>
<accession>A0A3S4X404</accession>
<dbReference type="AlphaFoldDB" id="A0A3S4X404"/>
<gene>
    <name evidence="1" type="ORF">NCTC13071_02766</name>
</gene>
<organism evidence="1 2">
    <name type="scientific">Segatella oris</name>
    <dbReference type="NCBI Taxonomy" id="28135"/>
    <lineage>
        <taxon>Bacteria</taxon>
        <taxon>Pseudomonadati</taxon>
        <taxon>Bacteroidota</taxon>
        <taxon>Bacteroidia</taxon>
        <taxon>Bacteroidales</taxon>
        <taxon>Prevotellaceae</taxon>
        <taxon>Segatella</taxon>
    </lineage>
</organism>
<dbReference type="Proteomes" id="UP000274578">
    <property type="component" value="Chromosome 1"/>
</dbReference>
<protein>
    <submittedName>
        <fullName evidence="1">Uncharacterized protein</fullName>
    </submittedName>
</protein>
<evidence type="ECO:0000313" key="2">
    <source>
        <dbReference type="Proteomes" id="UP000274578"/>
    </source>
</evidence>